<dbReference type="PANTHER" id="PTHR15749">
    <property type="entry name" value="FANCONI-ASSOCIATED NUCLEASE 1"/>
    <property type="match status" value="1"/>
</dbReference>
<keyword evidence="4 8" id="KW-0479">Metal-binding</keyword>
<keyword evidence="6 8" id="KW-0460">Magnesium</keyword>
<evidence type="ECO:0000256" key="6">
    <source>
        <dbReference type="ARBA" id="ARBA00022842"/>
    </source>
</evidence>
<dbReference type="CDD" id="cd22326">
    <property type="entry name" value="FAN1-like"/>
    <property type="match status" value="1"/>
</dbReference>
<dbReference type="GO" id="GO:0036297">
    <property type="term" value="P:interstrand cross-link repair"/>
    <property type="evidence" value="ECO:0007669"/>
    <property type="project" value="InterPro"/>
</dbReference>
<keyword evidence="3 8" id="KW-0540">Nuclease</keyword>
<comment type="cofactor">
    <cofactor evidence="8">
        <name>Mg(2+)</name>
        <dbReference type="ChEBI" id="CHEBI:18420"/>
    </cofactor>
    <cofactor evidence="8">
        <name>Mn(2+)</name>
        <dbReference type="ChEBI" id="CHEBI:29035"/>
    </cofactor>
</comment>
<dbReference type="RefSeq" id="XP_004364343.1">
    <property type="nucleotide sequence ID" value="XM_004364286.2"/>
</dbReference>
<evidence type="ECO:0000256" key="9">
    <source>
        <dbReference type="SAM" id="MobiDB-lite"/>
    </source>
</evidence>
<gene>
    <name evidence="11" type="ORF">CAOG_001475</name>
</gene>
<feature type="region of interest" description="Disordered" evidence="9">
    <location>
        <begin position="280"/>
        <end position="299"/>
    </location>
</feature>
<dbReference type="OrthoDB" id="76364at2759"/>
<dbReference type="InterPro" id="IPR014883">
    <property type="entry name" value="VRR_NUC"/>
</dbReference>
<feature type="compositionally biased region" description="Basic and acidic residues" evidence="9">
    <location>
        <begin position="185"/>
        <end position="195"/>
    </location>
</feature>
<dbReference type="EC" id="3.1.4.1" evidence="8"/>
<keyword evidence="7 8" id="KW-0464">Manganese</keyword>
<dbReference type="Gene3D" id="3.40.1350.10">
    <property type="match status" value="1"/>
</dbReference>
<comment type="similarity">
    <text evidence="2 8">Belongs to the FAN1 family.</text>
</comment>
<protein>
    <recommendedName>
        <fullName evidence="8">Fanconi-associated nuclease</fullName>
        <ecNumber evidence="8">3.1.4.1</ecNumber>
    </recommendedName>
</protein>
<proteinExistence type="inferred from homology"/>
<dbReference type="GO" id="GO:0070336">
    <property type="term" value="F:flap-structured DNA binding"/>
    <property type="evidence" value="ECO:0007669"/>
    <property type="project" value="TreeGrafter"/>
</dbReference>
<dbReference type="InParanoid" id="A0A0D2U4S4"/>
<dbReference type="InterPro" id="IPR049126">
    <property type="entry name" value="FAN1-like_TPR"/>
</dbReference>
<dbReference type="GO" id="GO:0004528">
    <property type="term" value="F:phosphodiesterase I activity"/>
    <property type="evidence" value="ECO:0007669"/>
    <property type="project" value="UniProtKB-EC"/>
</dbReference>
<dbReference type="InterPro" id="IPR011856">
    <property type="entry name" value="tRNA_endonuc-like_dom_sf"/>
</dbReference>
<dbReference type="Pfam" id="PF21170">
    <property type="entry name" value="FAN1_TPR"/>
    <property type="match status" value="1"/>
</dbReference>
<evidence type="ECO:0000313" key="12">
    <source>
        <dbReference type="Proteomes" id="UP000008743"/>
    </source>
</evidence>
<evidence type="ECO:0000256" key="3">
    <source>
        <dbReference type="ARBA" id="ARBA00022722"/>
    </source>
</evidence>
<dbReference type="InterPro" id="IPR049132">
    <property type="entry name" value="FAN1-like_euk"/>
</dbReference>
<dbReference type="Pfam" id="PF08774">
    <property type="entry name" value="VRR_NUC"/>
    <property type="match status" value="1"/>
</dbReference>
<dbReference type="STRING" id="595528.A0A0D2U4S4"/>
<name>A0A0D2U4S4_CAPO3</name>
<reference evidence="12" key="1">
    <citation type="submission" date="2011-02" db="EMBL/GenBank/DDBJ databases">
        <title>The Genome Sequence of Capsaspora owczarzaki ATCC 30864.</title>
        <authorList>
            <person name="Russ C."/>
            <person name="Cuomo C."/>
            <person name="Burger G."/>
            <person name="Gray M.W."/>
            <person name="Holland P.W.H."/>
            <person name="King N."/>
            <person name="Lang F.B.F."/>
            <person name="Roger A.J."/>
            <person name="Ruiz-Trillo I."/>
            <person name="Young S.K."/>
            <person name="Zeng Q."/>
            <person name="Gargeya S."/>
            <person name="Alvarado L."/>
            <person name="Berlin A."/>
            <person name="Chapman S.B."/>
            <person name="Chen Z."/>
            <person name="Freedman E."/>
            <person name="Gellesch M."/>
            <person name="Goldberg J."/>
            <person name="Griggs A."/>
            <person name="Gujja S."/>
            <person name="Heilman E."/>
            <person name="Heiman D."/>
            <person name="Howarth C."/>
            <person name="Mehta T."/>
            <person name="Neiman D."/>
            <person name="Pearson M."/>
            <person name="Roberts A."/>
            <person name="Saif S."/>
            <person name="Shea T."/>
            <person name="Shenoy N."/>
            <person name="Sisk P."/>
            <person name="Stolte C."/>
            <person name="Sykes S."/>
            <person name="White J."/>
            <person name="Yandava C."/>
            <person name="Haas B."/>
            <person name="Nusbaum C."/>
            <person name="Birren B."/>
        </authorList>
    </citation>
    <scope>NUCLEOTIDE SEQUENCE</scope>
    <source>
        <strain evidence="12">ATCC 30864</strain>
    </source>
</reference>
<evidence type="ECO:0000256" key="5">
    <source>
        <dbReference type="ARBA" id="ARBA00022801"/>
    </source>
</evidence>
<evidence type="ECO:0000256" key="1">
    <source>
        <dbReference type="ARBA" id="ARBA00000983"/>
    </source>
</evidence>
<dbReference type="EMBL" id="KE346361">
    <property type="protein sequence ID" value="KJE90126.1"/>
    <property type="molecule type" value="Genomic_DNA"/>
</dbReference>
<dbReference type="GO" id="GO:0008409">
    <property type="term" value="F:5'-3' exonuclease activity"/>
    <property type="evidence" value="ECO:0007669"/>
    <property type="project" value="TreeGrafter"/>
</dbReference>
<evidence type="ECO:0000256" key="4">
    <source>
        <dbReference type="ARBA" id="ARBA00022723"/>
    </source>
</evidence>
<evidence type="ECO:0000256" key="7">
    <source>
        <dbReference type="ARBA" id="ARBA00023211"/>
    </source>
</evidence>
<dbReference type="InterPro" id="IPR033315">
    <property type="entry name" value="Fan1-like"/>
</dbReference>
<comment type="function">
    <text evidence="8">Nuclease required for the repair of DNA interstrand cross-links (ICL). Acts as a 5'-3' exonuclease that anchors at a cut end of DNA and cleaves DNA successively at every third nucleotide, allowing to excise an ICL from one strand through flanking incisions.</text>
</comment>
<keyword evidence="12" id="KW-1185">Reference proteome</keyword>
<organism evidence="11 12">
    <name type="scientific">Capsaspora owczarzaki (strain ATCC 30864)</name>
    <dbReference type="NCBI Taxonomy" id="595528"/>
    <lineage>
        <taxon>Eukaryota</taxon>
        <taxon>Filasterea</taxon>
        <taxon>Capsaspora</taxon>
    </lineage>
</organism>
<dbReference type="AlphaFoldDB" id="A0A0D2U4S4"/>
<evidence type="ECO:0000256" key="2">
    <source>
        <dbReference type="ARBA" id="ARBA00005533"/>
    </source>
</evidence>
<evidence type="ECO:0000259" key="10">
    <source>
        <dbReference type="SMART" id="SM00990"/>
    </source>
</evidence>
<dbReference type="SMART" id="SM00990">
    <property type="entry name" value="VRR_NUC"/>
    <property type="match status" value="1"/>
</dbReference>
<feature type="region of interest" description="Disordered" evidence="9">
    <location>
        <begin position="177"/>
        <end position="204"/>
    </location>
</feature>
<evidence type="ECO:0000313" key="11">
    <source>
        <dbReference type="EMBL" id="KJE90126.1"/>
    </source>
</evidence>
<dbReference type="GO" id="GO:0046872">
    <property type="term" value="F:metal ion binding"/>
    <property type="evidence" value="ECO:0007669"/>
    <property type="project" value="UniProtKB-KW"/>
</dbReference>
<keyword evidence="8" id="KW-0227">DNA damage</keyword>
<dbReference type="PANTHER" id="PTHR15749:SF4">
    <property type="entry name" value="FANCONI-ASSOCIATED NUCLEASE 1"/>
    <property type="match status" value="1"/>
</dbReference>
<feature type="domain" description="VRR-NUC" evidence="10">
    <location>
        <begin position="775"/>
        <end position="894"/>
    </location>
</feature>
<dbReference type="GO" id="GO:0005634">
    <property type="term" value="C:nucleus"/>
    <property type="evidence" value="ECO:0007669"/>
    <property type="project" value="UniProtKB-SubCell"/>
</dbReference>
<keyword evidence="8" id="KW-0539">Nucleus</keyword>
<keyword evidence="5 8" id="KW-0378">Hydrolase</keyword>
<keyword evidence="8" id="KW-0234">DNA repair</keyword>
<dbReference type="PhylomeDB" id="A0A0D2U4S4"/>
<comment type="catalytic activity">
    <reaction evidence="1 8">
        <text>Hydrolytically removes 5'-nucleotides successively from the 3'-hydroxy termini of 3'-hydroxy-terminated oligonucleotides.</text>
        <dbReference type="EC" id="3.1.4.1"/>
    </reaction>
</comment>
<comment type="subcellular location">
    <subcellularLocation>
        <location evidence="8">Nucleus</location>
    </subcellularLocation>
</comment>
<dbReference type="eggNOG" id="KOG2143">
    <property type="taxonomic scope" value="Eukaryota"/>
</dbReference>
<evidence type="ECO:0000256" key="8">
    <source>
        <dbReference type="RuleBase" id="RU365033"/>
    </source>
</evidence>
<accession>A0A0D2U4S4</accession>
<sequence length="896" mass="98975">MSFGLWHTTLDCCDNKRRRPADDSCSDGATCMTDELLIQRASKAAAVDDDDHDDSNGLACNSTRHKLPEHCTSASASAMQAHWQESGCYVKSTRRLMQACASMSAIWLDAILDGMAARSSRSELAEYLKVALDGTDLRDFETLIEQLVSDRFGVRDTSDDDDDDSPVSNDVAITIDDEMDDGDKVEDSPATRLDEMSPSPLVDENSDALAPFVRPTAADALRTLLSLIRPALFTAPELASFDLFLRVSGIRQTLLANMILASPADRVFRAPQLAQWTLAPDTPASDVPQLEPSESSTVPTPLLDSLARARATADGEIEGLQALGVLTVHALSLGDTLTPNERVEMLLDKLATFELQTLIAKVTRISKGGNHRGFLARLDRRQLDQYAMSLTSQRTITGACMLEVEARAMVGNCYQLEPTFMRHFEKAITSVLLDDDDDGIVKISRSLKNLGHLSELFSPQENFSVRPSSEPLFGDSCELLDAYCLALSVEREFEALQGMGATTREGPFGTAHPSVVQAYPAALNCAQVAKSRLDLLKSGAEAFVATYQFMSRFSAGGVYARIVWRASSMLDSIRLDAVEQDWLRLLLFLPFYPERRGKWWARLAILAERHSKSYSVEVCTQALSDPNVAWGPKLALHKRLQSFERGNPPVFSSKRFTMPVLLEAPTLTIHGTRSDVVKGGKRLWNDPLNSSSRSSVGVEDLVIRQLLCDGHADHGIRAESKLWRMLFGLLLWPVLFADVEGAFSSPYQSGPHDLYSTRSFASRRAKGLRDQLTAIELGNAESILQATWVRHAEQQTRCVGVSWSAFRYAQLRDICACMPPVALAAILRSMAENYKESSSGMPDLVVWSRPESSASFIRFIEVKGPNDTLSEQQRVWIDKLLRLGLDVQVCHVVEDV</sequence>
<dbReference type="GO" id="GO:0017108">
    <property type="term" value="F:5'-flap endonuclease activity"/>
    <property type="evidence" value="ECO:0007669"/>
    <property type="project" value="TreeGrafter"/>
</dbReference>
<dbReference type="Proteomes" id="UP000008743">
    <property type="component" value="Unassembled WGS sequence"/>
</dbReference>